<dbReference type="Gene3D" id="3.10.129.10">
    <property type="entry name" value="Hotdog Thioesterase"/>
    <property type="match status" value="1"/>
</dbReference>
<dbReference type="Pfam" id="PF03061">
    <property type="entry name" value="4HBT"/>
    <property type="match status" value="1"/>
</dbReference>
<name>A0ABN1KEL6_9BURK</name>
<reference evidence="4 5" key="1">
    <citation type="journal article" date="2019" name="Int. J. Syst. Evol. Microbiol.">
        <title>The Global Catalogue of Microorganisms (GCM) 10K type strain sequencing project: providing services to taxonomists for standard genome sequencing and annotation.</title>
        <authorList>
            <consortium name="The Broad Institute Genomics Platform"/>
            <consortium name="The Broad Institute Genome Sequencing Center for Infectious Disease"/>
            <person name="Wu L."/>
            <person name="Ma J."/>
        </authorList>
    </citation>
    <scope>NUCLEOTIDE SEQUENCE [LARGE SCALE GENOMIC DNA]</scope>
    <source>
        <strain evidence="4 5">JCM 15503</strain>
    </source>
</reference>
<evidence type="ECO:0000313" key="5">
    <source>
        <dbReference type="Proteomes" id="UP001500279"/>
    </source>
</evidence>
<dbReference type="Proteomes" id="UP001500279">
    <property type="component" value="Unassembled WGS sequence"/>
</dbReference>
<organism evidence="4 5">
    <name type="scientific">Ideonella azotifigens</name>
    <dbReference type="NCBI Taxonomy" id="513160"/>
    <lineage>
        <taxon>Bacteria</taxon>
        <taxon>Pseudomonadati</taxon>
        <taxon>Pseudomonadota</taxon>
        <taxon>Betaproteobacteria</taxon>
        <taxon>Burkholderiales</taxon>
        <taxon>Sphaerotilaceae</taxon>
        <taxon>Ideonella</taxon>
    </lineage>
</organism>
<feature type="domain" description="Thioesterase" evidence="3">
    <location>
        <begin position="101"/>
        <end position="178"/>
    </location>
</feature>
<dbReference type="SUPFAM" id="SSF54637">
    <property type="entry name" value="Thioesterase/thiol ester dehydrase-isomerase"/>
    <property type="match status" value="1"/>
</dbReference>
<protein>
    <submittedName>
        <fullName evidence="4">PaaI family thioesterase</fullName>
    </submittedName>
</protein>
<dbReference type="PANTHER" id="PTHR21660">
    <property type="entry name" value="THIOESTERASE SUPERFAMILY MEMBER-RELATED"/>
    <property type="match status" value="1"/>
</dbReference>
<dbReference type="NCBIfam" id="TIGR00369">
    <property type="entry name" value="unchar_dom_1"/>
    <property type="match status" value="1"/>
</dbReference>
<dbReference type="InterPro" id="IPR029069">
    <property type="entry name" value="HotDog_dom_sf"/>
</dbReference>
<dbReference type="PANTHER" id="PTHR21660:SF1">
    <property type="entry name" value="ACYL-COENZYME A THIOESTERASE 13"/>
    <property type="match status" value="1"/>
</dbReference>
<comment type="caution">
    <text evidence="4">The sequence shown here is derived from an EMBL/GenBank/DDBJ whole genome shotgun (WGS) entry which is preliminary data.</text>
</comment>
<evidence type="ECO:0000259" key="3">
    <source>
        <dbReference type="Pfam" id="PF03061"/>
    </source>
</evidence>
<keyword evidence="2" id="KW-0378">Hydrolase</keyword>
<dbReference type="InterPro" id="IPR003736">
    <property type="entry name" value="PAAI_dom"/>
</dbReference>
<evidence type="ECO:0000256" key="2">
    <source>
        <dbReference type="ARBA" id="ARBA00022801"/>
    </source>
</evidence>
<dbReference type="RefSeq" id="WP_141291286.1">
    <property type="nucleotide sequence ID" value="NZ_BAAAEW010000042.1"/>
</dbReference>
<accession>A0ABN1KEL6</accession>
<comment type="similarity">
    <text evidence="1">Belongs to the thioesterase PaaI family.</text>
</comment>
<keyword evidence="5" id="KW-1185">Reference proteome</keyword>
<dbReference type="InterPro" id="IPR039298">
    <property type="entry name" value="ACOT13"/>
</dbReference>
<evidence type="ECO:0000256" key="1">
    <source>
        <dbReference type="ARBA" id="ARBA00008324"/>
    </source>
</evidence>
<dbReference type="InterPro" id="IPR006683">
    <property type="entry name" value="Thioestr_dom"/>
</dbReference>
<gene>
    <name evidence="4" type="ORF">GCM10009107_50310</name>
</gene>
<proteinExistence type="inferred from homology"/>
<evidence type="ECO:0000313" key="4">
    <source>
        <dbReference type="EMBL" id="GAA0764348.1"/>
    </source>
</evidence>
<dbReference type="CDD" id="cd03443">
    <property type="entry name" value="PaaI_thioesterase"/>
    <property type="match status" value="1"/>
</dbReference>
<sequence length="194" mass="20876">MPSDNQALWHSIAALSPDTAAGTLARWQQQEAEARRQLLQAGVARPEQLQGLSGLQVFEGISKGELPYPHVSEGADIWPIEYEAGRFVFQGHPPQRFLNPMGTLHGGWIATMLDSAVGCAVHTTLPAGVAYTTAELKISYLRALTLKVPLVRAEGRVINTGRQLGFAEGRLYGPDGKLYAHATTTCLVMTPSAG</sequence>
<dbReference type="EMBL" id="BAAAEW010000042">
    <property type="protein sequence ID" value="GAA0764348.1"/>
    <property type="molecule type" value="Genomic_DNA"/>
</dbReference>